<proteinExistence type="predicted"/>
<keyword evidence="1" id="KW-0812">Transmembrane</keyword>
<organism evidence="2 3">
    <name type="scientific">Catellatospora chokoriensis</name>
    <dbReference type="NCBI Taxonomy" id="310353"/>
    <lineage>
        <taxon>Bacteria</taxon>
        <taxon>Bacillati</taxon>
        <taxon>Actinomycetota</taxon>
        <taxon>Actinomycetes</taxon>
        <taxon>Micromonosporales</taxon>
        <taxon>Micromonosporaceae</taxon>
        <taxon>Catellatospora</taxon>
    </lineage>
</organism>
<accession>A0A8J3NRH8</accession>
<dbReference type="Proteomes" id="UP000619293">
    <property type="component" value="Unassembled WGS sequence"/>
</dbReference>
<feature type="transmembrane region" description="Helical" evidence="1">
    <location>
        <begin position="148"/>
        <end position="165"/>
    </location>
</feature>
<feature type="transmembrane region" description="Helical" evidence="1">
    <location>
        <begin position="418"/>
        <end position="436"/>
    </location>
</feature>
<reference evidence="2 3" key="1">
    <citation type="submission" date="2021-01" db="EMBL/GenBank/DDBJ databases">
        <title>Whole genome shotgun sequence of Catellatospora chokoriensis NBRC 107358.</title>
        <authorList>
            <person name="Komaki H."/>
            <person name="Tamura T."/>
        </authorList>
    </citation>
    <scope>NUCLEOTIDE SEQUENCE [LARGE SCALE GENOMIC DNA]</scope>
    <source>
        <strain evidence="2 3">NBRC 107358</strain>
    </source>
</reference>
<keyword evidence="1" id="KW-1133">Transmembrane helix</keyword>
<sequence>MSVELAPPAPSTTALAEQMRARVSWAADTDEIAAILESTGINDRVANREYGHTSVFTLAGHVLATAGRNHPTTASARPQLPVTSAMVRAGLYLTPTVTAIGAAPLLGGLPWYATTGLLVVGWGTAQSLAYLGYCAANEGGRPGAARKLALGFGALAAAWATLLAIAGASPISYLVSAAQLALFAATTAALVTGTERRTLAVAAGCWIGAGALTAGATTLGVAALGASLAAMLVVAYLPAWGRGRAPWRPDLRRYATAAGHGLVGTGQAVLFILVVLHHAGTVAPAMPSAPLLLAMPLTELMLLWHQRRVAEGRARLADRAPFLRHLRRVGSGTGLALALPLLAGGTAATLASSPDGWAMTASTLLAGINAICLVLVAHRRPVSAAALVWSAGALVAVVAMVVPALLTTAPVAITKGSSLILLCLYPPALLAAINAMKDPWSYR</sequence>
<feature type="transmembrane region" description="Helical" evidence="1">
    <location>
        <begin position="171"/>
        <end position="191"/>
    </location>
</feature>
<feature type="transmembrane region" description="Helical" evidence="1">
    <location>
        <begin position="326"/>
        <end position="351"/>
    </location>
</feature>
<comment type="caution">
    <text evidence="2">The sequence shown here is derived from an EMBL/GenBank/DDBJ whole genome shotgun (WGS) entry which is preliminary data.</text>
</comment>
<dbReference type="EMBL" id="BONG01000021">
    <property type="protein sequence ID" value="GIF90192.1"/>
    <property type="molecule type" value="Genomic_DNA"/>
</dbReference>
<evidence type="ECO:0000256" key="1">
    <source>
        <dbReference type="SAM" id="Phobius"/>
    </source>
</evidence>
<gene>
    <name evidence="2" type="ORF">Cch02nite_36360</name>
</gene>
<evidence type="ECO:0000313" key="3">
    <source>
        <dbReference type="Proteomes" id="UP000619293"/>
    </source>
</evidence>
<feature type="transmembrane region" description="Helical" evidence="1">
    <location>
        <begin position="384"/>
        <end position="406"/>
    </location>
</feature>
<name>A0A8J3NRH8_9ACTN</name>
<dbReference type="AlphaFoldDB" id="A0A8J3NRH8"/>
<feature type="transmembrane region" description="Helical" evidence="1">
    <location>
        <begin position="261"/>
        <end position="279"/>
    </location>
</feature>
<keyword evidence="1" id="KW-0472">Membrane</keyword>
<feature type="transmembrane region" description="Helical" evidence="1">
    <location>
        <begin position="222"/>
        <end position="240"/>
    </location>
</feature>
<keyword evidence="3" id="KW-1185">Reference proteome</keyword>
<feature type="transmembrane region" description="Helical" evidence="1">
    <location>
        <begin position="85"/>
        <end position="105"/>
    </location>
</feature>
<evidence type="ECO:0000313" key="2">
    <source>
        <dbReference type="EMBL" id="GIF90192.1"/>
    </source>
</evidence>
<dbReference type="RefSeq" id="WP_191839646.1">
    <property type="nucleotide sequence ID" value="NZ_BAAALB010000009.1"/>
</dbReference>
<feature type="transmembrane region" description="Helical" evidence="1">
    <location>
        <begin position="111"/>
        <end position="136"/>
    </location>
</feature>
<feature type="transmembrane region" description="Helical" evidence="1">
    <location>
        <begin position="198"/>
        <end position="216"/>
    </location>
</feature>
<feature type="transmembrane region" description="Helical" evidence="1">
    <location>
        <begin position="357"/>
        <end position="377"/>
    </location>
</feature>
<feature type="transmembrane region" description="Helical" evidence="1">
    <location>
        <begin position="285"/>
        <end position="305"/>
    </location>
</feature>
<protein>
    <submittedName>
        <fullName evidence="2">Uncharacterized protein</fullName>
    </submittedName>
</protein>